<dbReference type="EMBL" id="CP099464">
    <property type="protein sequence ID" value="UUO13128.1"/>
    <property type="molecule type" value="Genomic_DNA"/>
</dbReference>
<dbReference type="InterPro" id="IPR011856">
    <property type="entry name" value="tRNA_endonuc-like_dom_sf"/>
</dbReference>
<keyword evidence="3" id="KW-1185">Reference proteome</keyword>
<dbReference type="InterPro" id="IPR014919">
    <property type="entry name" value="XisH"/>
</dbReference>
<proteinExistence type="predicted"/>
<evidence type="ECO:0000313" key="2">
    <source>
        <dbReference type="EMBL" id="UUO13128.1"/>
    </source>
</evidence>
<feature type="domain" description="PH" evidence="1">
    <location>
        <begin position="1"/>
        <end position="40"/>
    </location>
</feature>
<accession>A0ABY5LMF0</accession>
<name>A0ABY5LMF0_9CYAN</name>
<reference evidence="2" key="1">
    <citation type="submission" date="2022-06" db="EMBL/GenBank/DDBJ databases">
        <title>Nostosin G and Spiroidesin B from the Cyanobacterium Dolichospermum sp. NIES-1697.</title>
        <authorList>
            <person name="Phan C.-S."/>
            <person name="Mehjabin J.J."/>
            <person name="Anas A.R.J."/>
            <person name="Hayasaka M."/>
            <person name="Onoki R."/>
            <person name="Wang J."/>
            <person name="Umezawa T."/>
            <person name="Washio K."/>
            <person name="Morikawa M."/>
            <person name="Okino T."/>
        </authorList>
    </citation>
    <scope>NUCLEOTIDE SEQUENCE</scope>
    <source>
        <strain evidence="2">NIES-1697</strain>
    </source>
</reference>
<dbReference type="SUPFAM" id="SSF52980">
    <property type="entry name" value="Restriction endonuclease-like"/>
    <property type="match status" value="1"/>
</dbReference>
<dbReference type="RefSeq" id="WP_228043730.1">
    <property type="nucleotide sequence ID" value="NZ_CP099464.1"/>
</dbReference>
<evidence type="ECO:0000313" key="3">
    <source>
        <dbReference type="Proteomes" id="UP001057561"/>
    </source>
</evidence>
<organism evidence="2 3">
    <name type="scientific">Dolichospermum heterosporum TAC447</name>
    <dbReference type="NCBI Taxonomy" id="747523"/>
    <lineage>
        <taxon>Bacteria</taxon>
        <taxon>Bacillati</taxon>
        <taxon>Cyanobacteriota</taxon>
        <taxon>Cyanophyceae</taxon>
        <taxon>Nostocales</taxon>
        <taxon>Aphanizomenonaceae</taxon>
        <taxon>Dolichospermum</taxon>
        <taxon>Dolichospermum heterosporum</taxon>
    </lineage>
</organism>
<gene>
    <name evidence="2" type="ORF">NG743_13500</name>
</gene>
<sequence length="40" mass="4827">MNQSFHKNFQRKSVQAVIQENQLLLIVVNTEKEEIEQWIN</sequence>
<dbReference type="Proteomes" id="UP001057561">
    <property type="component" value="Chromosome"/>
</dbReference>
<dbReference type="Pfam" id="PF08814">
    <property type="entry name" value="XisH"/>
    <property type="match status" value="1"/>
</dbReference>
<dbReference type="InterPro" id="IPR001849">
    <property type="entry name" value="PH_domain"/>
</dbReference>
<dbReference type="PROSITE" id="PS50003">
    <property type="entry name" value="PH_DOMAIN"/>
    <property type="match status" value="1"/>
</dbReference>
<evidence type="ECO:0000259" key="1">
    <source>
        <dbReference type="PROSITE" id="PS50003"/>
    </source>
</evidence>
<dbReference type="InterPro" id="IPR011335">
    <property type="entry name" value="Restrct_endonuc-II-like"/>
</dbReference>
<protein>
    <recommendedName>
        <fullName evidence="1">PH domain-containing protein</fullName>
    </recommendedName>
</protein>
<dbReference type="Gene3D" id="3.40.1350.10">
    <property type="match status" value="1"/>
</dbReference>